<dbReference type="KEGG" id="vg:65112597"/>
<proteinExistence type="predicted"/>
<sequence length="191" mass="22203">MKKFTDWEESILFQCMNDKICPDHNKALSTLIEGNLTQIPYELWRGITNAELNKIADLGVGDTFCLNRVTSFSEGQKTAIDFSSSWSYDSGTMIKIESGYAYRYWVDMLNILHDTPVDEFIVDTLNDSHGTYEERIADAESRKADKIEMIEYETEWMVPDNHRFVIVNIEDVWINQGVFTQSRVIYTVRMI</sequence>
<name>A0A2S1GM43_9CAUD</name>
<evidence type="ECO:0000313" key="2">
    <source>
        <dbReference type="Proteomes" id="UP000246316"/>
    </source>
</evidence>
<keyword evidence="2" id="KW-1185">Reference proteome</keyword>
<accession>A0A2S1GM43</accession>
<dbReference type="EMBL" id="MH059636">
    <property type="protein sequence ID" value="AWD90455.1"/>
    <property type="molecule type" value="Genomic_DNA"/>
</dbReference>
<reference evidence="1" key="1">
    <citation type="submission" date="2018-03" db="EMBL/GenBank/DDBJ databases">
        <title>Phage therapy in agriculture - a green tech approach to combat plant pathogenic bacteria.</title>
        <authorList>
            <person name="Carstens A.B."/>
            <person name="Djurhuus A.M."/>
            <person name="Hansen L.H."/>
        </authorList>
    </citation>
    <scope>NUCLEOTIDE SEQUENCE [LARGE SCALE GENOMIC DNA]</scope>
</reference>
<dbReference type="RefSeq" id="YP_010094963.1">
    <property type="nucleotide sequence ID" value="NC_055743.1"/>
</dbReference>
<dbReference type="Proteomes" id="UP000246316">
    <property type="component" value="Segment"/>
</dbReference>
<organism evidence="1 2">
    <name type="scientific">Erwinia phage Cronus</name>
    <dbReference type="NCBI Taxonomy" id="2163633"/>
    <lineage>
        <taxon>Viruses</taxon>
        <taxon>Duplodnaviria</taxon>
        <taxon>Heunggongvirae</taxon>
        <taxon>Uroviricota</taxon>
        <taxon>Caudoviricetes</taxon>
        <taxon>Pantevenvirales</taxon>
        <taxon>Straboviridae</taxon>
        <taxon>Tevenvirinae</taxon>
        <taxon>Risoevirus</taxon>
        <taxon>Risoevirus cronus</taxon>
        <taxon>Roskildevirus cronus</taxon>
    </lineage>
</organism>
<protein>
    <submittedName>
        <fullName evidence="1">Uncharacterized protein</fullName>
    </submittedName>
</protein>
<evidence type="ECO:0000313" key="1">
    <source>
        <dbReference type="EMBL" id="AWD90455.1"/>
    </source>
</evidence>
<dbReference type="GeneID" id="65112597"/>